<evidence type="ECO:0000313" key="4">
    <source>
        <dbReference type="Proteomes" id="UP000266745"/>
    </source>
</evidence>
<dbReference type="InterPro" id="IPR050921">
    <property type="entry name" value="T4SS_GSP_E_ATPase"/>
</dbReference>
<dbReference type="SUPFAM" id="SSF52540">
    <property type="entry name" value="P-loop containing nucleoside triphosphate hydrolases"/>
    <property type="match status" value="1"/>
</dbReference>
<dbReference type="KEGG" id="tah:SU86_005540"/>
<feature type="domain" description="Bacterial type II secretion system protein E" evidence="2">
    <location>
        <begin position="230"/>
        <end position="417"/>
    </location>
</feature>
<dbReference type="Gene3D" id="3.40.50.300">
    <property type="entry name" value="P-loop containing nucleotide triphosphate hydrolases"/>
    <property type="match status" value="1"/>
</dbReference>
<dbReference type="OrthoDB" id="33500at2157"/>
<keyword evidence="3" id="KW-0969">Cilium</keyword>
<dbReference type="GO" id="GO:0016887">
    <property type="term" value="F:ATP hydrolysis activity"/>
    <property type="evidence" value="ECO:0007669"/>
    <property type="project" value="InterPro"/>
</dbReference>
<dbReference type="EMBL" id="CP011097">
    <property type="protein sequence ID" value="AJZ75914.1"/>
    <property type="molecule type" value="Genomic_DNA"/>
</dbReference>
<dbReference type="InterPro" id="IPR027417">
    <property type="entry name" value="P-loop_NTPase"/>
</dbReference>
<proteinExistence type="inferred from homology"/>
<name>A0A3G1B1A3_9ARCH</name>
<dbReference type="InterPro" id="IPR001482">
    <property type="entry name" value="T2SS/T4SS_dom"/>
</dbReference>
<evidence type="ECO:0000256" key="1">
    <source>
        <dbReference type="ARBA" id="ARBA00006611"/>
    </source>
</evidence>
<dbReference type="GeneID" id="24875862"/>
<sequence length="557" mass="62897">MPFDFAQVKDKRFIEELKKSPHLLNYVDTYTSRGNPLPLFTESLQAEHKKLKEPNLIYPVTDTTYIHINPHTSSDDGYMEYVIIEPDPPERKIMDIADKMFAIQSADMVPPLEITERFNMIENYLKTNTQISETPVDYNTLGDVYKLKTLPVYKNDWTGLRYHFLQKRAGTGILDPFLADSNLEDISIIGAGNVYVIHKSFGALKCPLFLGVEEIDELIISMSEQFGKTVSHAKPVIDAVLPDGSRINIVFGKDISRKGTNATIRKFASTPLSITQVLTSKALDFREAAYMWMMLAEGMSVFINGETASGKTTTLMALTAFIPSNWKIVTIEDTPELTLPHSNWITEQTRDTGNEHSSVTMFDLLKAALRQRPNYIFVGEIRGAEANIAFQAMQTGHPVVSTFHAANMTALIQRITNPPMLIPKTNVENLNIGLFQGAVQGPGGKRVRRVLSINEILGYNAEGGNIMFIPVFNWDPGTDEVKFRGKGSSALFVQKVLEKRGMHKKDEGLLYEELELRAKILQRMMEKRIFNFYDVFDSISHCREIGLEAFYKELDTL</sequence>
<dbReference type="PANTHER" id="PTHR30486:SF14">
    <property type="entry name" value="FLAGELLA ACCESSORY PROTEIN I"/>
    <property type="match status" value="1"/>
</dbReference>
<dbReference type="RefSeq" id="WP_048188766.1">
    <property type="nucleotide sequence ID" value="NZ_CP011097.1"/>
</dbReference>
<dbReference type="Gene3D" id="1.10.390.40">
    <property type="match status" value="1"/>
</dbReference>
<dbReference type="Proteomes" id="UP000266745">
    <property type="component" value="Chromosome"/>
</dbReference>
<keyword evidence="4" id="KW-1185">Reference proteome</keyword>
<evidence type="ECO:0000259" key="2">
    <source>
        <dbReference type="Pfam" id="PF00437"/>
    </source>
</evidence>
<dbReference type="CDD" id="cd01130">
    <property type="entry name" value="VirB11-like_ATPase"/>
    <property type="match status" value="1"/>
</dbReference>
<comment type="similarity">
    <text evidence="1">Belongs to the GSP E family.</text>
</comment>
<reference evidence="3 4" key="1">
    <citation type="journal article" date="2016" name="Sci. Rep.">
        <title>A novel ammonia-oxidizing archaeon from wastewater treatment plant: Its enrichment, physiological and genomic characteristics.</title>
        <authorList>
            <person name="Li Y."/>
            <person name="Ding K."/>
            <person name="Wen X."/>
            <person name="Zhang B."/>
            <person name="Shen B."/>
            <person name="Yang Y."/>
        </authorList>
    </citation>
    <scope>NUCLEOTIDE SEQUENCE [LARGE SCALE GENOMIC DNA]</scope>
    <source>
        <strain evidence="3 4">SAT1</strain>
    </source>
</reference>
<keyword evidence="3" id="KW-0966">Cell projection</keyword>
<dbReference type="STRING" id="1603555.SU86_005540"/>
<organism evidence="3 4">
    <name type="scientific">Candidatus Nitrosotenuis cloacae</name>
    <dbReference type="NCBI Taxonomy" id="1603555"/>
    <lineage>
        <taxon>Archaea</taxon>
        <taxon>Nitrososphaerota</taxon>
        <taxon>Candidatus Nitrosotenuis</taxon>
    </lineage>
</organism>
<keyword evidence="3" id="KW-0282">Flagellum</keyword>
<gene>
    <name evidence="3" type="ORF">SU86_005540</name>
</gene>
<accession>A0A3G1B1A3</accession>
<dbReference type="Gene3D" id="3.30.450.370">
    <property type="match status" value="1"/>
</dbReference>
<protein>
    <submittedName>
        <fullName evidence="3">Flagellar protein FlaI</fullName>
    </submittedName>
</protein>
<dbReference type="AlphaFoldDB" id="A0A3G1B1A3"/>
<dbReference type="PANTHER" id="PTHR30486">
    <property type="entry name" value="TWITCHING MOTILITY PROTEIN PILT"/>
    <property type="match status" value="1"/>
</dbReference>
<dbReference type="Pfam" id="PF00437">
    <property type="entry name" value="T2SSE"/>
    <property type="match status" value="1"/>
</dbReference>
<evidence type="ECO:0000313" key="3">
    <source>
        <dbReference type="EMBL" id="AJZ75914.1"/>
    </source>
</evidence>